<dbReference type="PIRSF" id="PIRSF037238">
    <property type="entry name" value="Carboxypeptidase_G2"/>
    <property type="match status" value="1"/>
</dbReference>
<dbReference type="RefSeq" id="WP_056953340.1">
    <property type="nucleotide sequence ID" value="NZ_AZFK01000004.1"/>
</dbReference>
<accession>A0A0R1UGF9</accession>
<dbReference type="SUPFAM" id="SSF55031">
    <property type="entry name" value="Bacterial exopeptidase dimerisation domain"/>
    <property type="match status" value="1"/>
</dbReference>
<keyword evidence="2" id="KW-0378">Hydrolase</keyword>
<dbReference type="InterPro" id="IPR017150">
    <property type="entry name" value="Pept_M20_glutamate_carboxypep"/>
</dbReference>
<keyword evidence="5" id="KW-0121">Carboxypeptidase</keyword>
<dbReference type="Pfam" id="PF01546">
    <property type="entry name" value="Peptidase_M20"/>
    <property type="match status" value="1"/>
</dbReference>
<feature type="active site" evidence="3">
    <location>
        <position position="85"/>
    </location>
</feature>
<dbReference type="Pfam" id="PF07687">
    <property type="entry name" value="M20_dimer"/>
    <property type="match status" value="1"/>
</dbReference>
<evidence type="ECO:0000259" key="4">
    <source>
        <dbReference type="Pfam" id="PF07687"/>
    </source>
</evidence>
<dbReference type="InterPro" id="IPR036264">
    <property type="entry name" value="Bact_exopeptidase_dim_dom"/>
</dbReference>
<evidence type="ECO:0000256" key="1">
    <source>
        <dbReference type="ARBA" id="ARBA00022723"/>
    </source>
</evidence>
<dbReference type="SUPFAM" id="SSF53187">
    <property type="entry name" value="Zn-dependent exopeptidases"/>
    <property type="match status" value="1"/>
</dbReference>
<protein>
    <submittedName>
        <fullName evidence="5">Carboxypeptidase G2</fullName>
    </submittedName>
</protein>
<organism evidence="5 6">
    <name type="scientific">Limosilactobacillus ingluviei DSM 15946</name>
    <dbReference type="NCBI Taxonomy" id="1423760"/>
    <lineage>
        <taxon>Bacteria</taxon>
        <taxon>Bacillati</taxon>
        <taxon>Bacillota</taxon>
        <taxon>Bacilli</taxon>
        <taxon>Lactobacillales</taxon>
        <taxon>Lactobacillaceae</taxon>
        <taxon>Limosilactobacillus</taxon>
    </lineage>
</organism>
<keyword evidence="1" id="KW-0479">Metal-binding</keyword>
<dbReference type="PANTHER" id="PTHR43808">
    <property type="entry name" value="ACETYLORNITHINE DEACETYLASE"/>
    <property type="match status" value="1"/>
</dbReference>
<dbReference type="InterPro" id="IPR011650">
    <property type="entry name" value="Peptidase_M20_dimer"/>
</dbReference>
<dbReference type="PATRIC" id="fig|1423760.3.peg.2032"/>
<dbReference type="AlphaFoldDB" id="A0A0R1UGF9"/>
<evidence type="ECO:0000313" key="6">
    <source>
        <dbReference type="Proteomes" id="UP000050816"/>
    </source>
</evidence>
<dbReference type="Proteomes" id="UP000050816">
    <property type="component" value="Unassembled WGS sequence"/>
</dbReference>
<name>A0A0R1UGF9_9LACO</name>
<dbReference type="EMBL" id="AZFK01000004">
    <property type="protein sequence ID" value="KRL92495.1"/>
    <property type="molecule type" value="Genomic_DNA"/>
</dbReference>
<dbReference type="Gene3D" id="3.40.630.10">
    <property type="entry name" value="Zn peptidases"/>
    <property type="match status" value="1"/>
</dbReference>
<evidence type="ECO:0000313" key="5">
    <source>
        <dbReference type="EMBL" id="KRL92495.1"/>
    </source>
</evidence>
<dbReference type="GO" id="GO:0004180">
    <property type="term" value="F:carboxypeptidase activity"/>
    <property type="evidence" value="ECO:0007669"/>
    <property type="project" value="UniProtKB-KW"/>
</dbReference>
<proteinExistence type="predicted"/>
<evidence type="ECO:0000256" key="2">
    <source>
        <dbReference type="ARBA" id="ARBA00022801"/>
    </source>
</evidence>
<dbReference type="GO" id="GO:0046872">
    <property type="term" value="F:metal ion binding"/>
    <property type="evidence" value="ECO:0007669"/>
    <property type="project" value="UniProtKB-KW"/>
</dbReference>
<evidence type="ECO:0000256" key="3">
    <source>
        <dbReference type="PIRSR" id="PIRSR037238-1"/>
    </source>
</evidence>
<gene>
    <name evidence="5" type="ORF">FC43_GL001943</name>
</gene>
<feature type="domain" description="Peptidase M20 dimerisation" evidence="4">
    <location>
        <begin position="183"/>
        <end position="281"/>
    </location>
</feature>
<comment type="caution">
    <text evidence="5">The sequence shown here is derived from an EMBL/GenBank/DDBJ whole genome shotgun (WGS) entry which is preliminary data.</text>
</comment>
<dbReference type="InterPro" id="IPR050072">
    <property type="entry name" value="Peptidase_M20A"/>
</dbReference>
<dbReference type="Gene3D" id="3.30.70.360">
    <property type="match status" value="1"/>
</dbReference>
<feature type="active site" description="Proton acceptor" evidence="3">
    <location>
        <position position="145"/>
    </location>
</feature>
<dbReference type="InterPro" id="IPR002933">
    <property type="entry name" value="Peptidase_M20"/>
</dbReference>
<keyword evidence="5" id="KW-0645">Protease</keyword>
<sequence>MNALATYLTTQLPAMLQFTERLVNQDSPATEPANIQQAVALVQAKMEALHMTVHQLNANHPGTILIGELPGTLPGRPVILSGHLDTVFPTGTTAQRPFTTTQSLMSGPGIFDMKPGLTMGLFAIQALQALQLPHRAIRMLVITDEEKIHRDSTADQALAQAAQGADFALNLEGSAALNQVTTTTRGGMIVEVAVQGQAAHSGAAPEAGRSAILELAHQIIQLEALSDLTAGLHVNCGTITGGSSENIIPDFAKTQLGVRFKTNAQREHLLAQIQAIAATPTVAGTQTTVTVKTKIDSLEPTTGSQTLLQIADQHAQAIGIGPLAAIASGGASDAGIIAAQGIPTLDGLGIVGGKAHTKDEFAVVESLLPRTQLIAALLQITHQFN</sequence>
<dbReference type="PANTHER" id="PTHR43808:SF9">
    <property type="entry name" value="BLL0789 PROTEIN"/>
    <property type="match status" value="1"/>
</dbReference>
<reference evidence="5 6" key="1">
    <citation type="journal article" date="2015" name="Genome Announc.">
        <title>Expanding the biotechnology potential of lactobacilli through comparative genomics of 213 strains and associated genera.</title>
        <authorList>
            <person name="Sun Z."/>
            <person name="Harris H.M."/>
            <person name="McCann A."/>
            <person name="Guo C."/>
            <person name="Argimon S."/>
            <person name="Zhang W."/>
            <person name="Yang X."/>
            <person name="Jeffery I.B."/>
            <person name="Cooney J.C."/>
            <person name="Kagawa T.F."/>
            <person name="Liu W."/>
            <person name="Song Y."/>
            <person name="Salvetti E."/>
            <person name="Wrobel A."/>
            <person name="Rasinkangas P."/>
            <person name="Parkhill J."/>
            <person name="Rea M.C."/>
            <person name="O'Sullivan O."/>
            <person name="Ritari J."/>
            <person name="Douillard F.P."/>
            <person name="Paul Ross R."/>
            <person name="Yang R."/>
            <person name="Briner A.E."/>
            <person name="Felis G.E."/>
            <person name="de Vos W.M."/>
            <person name="Barrangou R."/>
            <person name="Klaenhammer T.R."/>
            <person name="Caufield P.W."/>
            <person name="Cui Y."/>
            <person name="Zhang H."/>
            <person name="O'Toole P.W."/>
        </authorList>
    </citation>
    <scope>NUCLEOTIDE SEQUENCE [LARGE SCALE GENOMIC DNA]</scope>
    <source>
        <strain evidence="5 6">DSM 15946</strain>
    </source>
</reference>